<evidence type="ECO:0000313" key="6">
    <source>
        <dbReference type="Proteomes" id="UP001642464"/>
    </source>
</evidence>
<dbReference type="Pfam" id="PF21154">
    <property type="entry name" value="RPN7_PSMD6_C"/>
    <property type="match status" value="1"/>
</dbReference>
<evidence type="ECO:0000313" key="5">
    <source>
        <dbReference type="EMBL" id="CAK9023686.1"/>
    </source>
</evidence>
<protein>
    <submittedName>
        <fullName evidence="5">26S proteasome non-ATPase regulatory subunit 6 homolog (26S proteasome regulatory subunit RPN7) (AtRPN7) (26S proteasome regulatory subunit S10 homolog)</fullName>
    </submittedName>
</protein>
<feature type="compositionally biased region" description="Basic residues" evidence="3">
    <location>
        <begin position="1"/>
        <end position="10"/>
    </location>
</feature>
<dbReference type="InterPro" id="IPR049549">
    <property type="entry name" value="RPN7_PSMD6_C"/>
</dbReference>
<dbReference type="PANTHER" id="PTHR14145">
    <property type="entry name" value="26S PROTESOME SUBUNIT 6"/>
    <property type="match status" value="1"/>
</dbReference>
<dbReference type="Proteomes" id="UP001642464">
    <property type="component" value="Unassembled WGS sequence"/>
</dbReference>
<dbReference type="EMBL" id="CAXAMM010010577">
    <property type="protein sequence ID" value="CAK9023686.1"/>
    <property type="molecule type" value="Genomic_DNA"/>
</dbReference>
<evidence type="ECO:0000256" key="1">
    <source>
        <dbReference type="ARBA" id="ARBA00022942"/>
    </source>
</evidence>
<dbReference type="Pfam" id="PF01399">
    <property type="entry name" value="PCI"/>
    <property type="match status" value="1"/>
</dbReference>
<sequence length="430" mass="48798">MFRRLRRSKKKDPAKDEDGDVDMGGASGAKQGAAATAAAAASSPVDEPEEEDIGLETAQLRFMLQCHKSLVPNHKEVEEHFMHNIKLENMVEYYKATCEHGVLKLDAGLVASMTKDNKAKLAELEAKVEDAQENHGEIEVMEALLKIAVFRARTGTKEEALEAYRKVAELKSMSTGQLIDVVLKRILLGFFWMDTELVKLNIEEAEKLLEKGGDWDRRNRLKVYRALFQMVSRNFQKSSEDFLSAVATFTSTELCSYETFIFYTVMTSIVSLGRVDFKKKVIDSPEVLSVLQQVEHLGDFINTLHDCDYSGFFKSLVKMNTRICTDRYLHTHKDWFFREVRVLAYVQFLESYKSVTIDSMAKSFGVSKDFIDKELAHFISSQRINAKIDKAGGVIETSQPNQANARYQSVIRQGDLLLNRVQMLSRAINV</sequence>
<accession>A0ABP0KA67</accession>
<feature type="compositionally biased region" description="Low complexity" evidence="3">
    <location>
        <begin position="28"/>
        <end position="43"/>
    </location>
</feature>
<dbReference type="PANTHER" id="PTHR14145:SF1">
    <property type="entry name" value="26S PROTEASOME NON-ATPASE REGULATORY SUBUNIT 6"/>
    <property type="match status" value="1"/>
</dbReference>
<reference evidence="5 6" key="1">
    <citation type="submission" date="2024-02" db="EMBL/GenBank/DDBJ databases">
        <authorList>
            <person name="Chen Y."/>
            <person name="Shah S."/>
            <person name="Dougan E. K."/>
            <person name="Thang M."/>
            <person name="Chan C."/>
        </authorList>
    </citation>
    <scope>NUCLEOTIDE SEQUENCE [LARGE SCALE GENOMIC DNA]</scope>
</reference>
<dbReference type="GO" id="GO:0000502">
    <property type="term" value="C:proteasome complex"/>
    <property type="evidence" value="ECO:0007669"/>
    <property type="project" value="UniProtKB-KW"/>
</dbReference>
<name>A0ABP0KA67_9DINO</name>
<evidence type="ECO:0000256" key="3">
    <source>
        <dbReference type="SAM" id="MobiDB-lite"/>
    </source>
</evidence>
<dbReference type="InterPro" id="IPR019585">
    <property type="entry name" value="Rpn7/CSN1"/>
</dbReference>
<evidence type="ECO:0000259" key="4">
    <source>
        <dbReference type="PROSITE" id="PS50250"/>
    </source>
</evidence>
<feature type="region of interest" description="Disordered" evidence="3">
    <location>
        <begin position="1"/>
        <end position="52"/>
    </location>
</feature>
<organism evidence="5 6">
    <name type="scientific">Durusdinium trenchii</name>
    <dbReference type="NCBI Taxonomy" id="1381693"/>
    <lineage>
        <taxon>Eukaryota</taxon>
        <taxon>Sar</taxon>
        <taxon>Alveolata</taxon>
        <taxon>Dinophyceae</taxon>
        <taxon>Suessiales</taxon>
        <taxon>Symbiodiniaceae</taxon>
        <taxon>Durusdinium</taxon>
    </lineage>
</organism>
<dbReference type="Pfam" id="PF10602">
    <property type="entry name" value="RPN7"/>
    <property type="match status" value="1"/>
</dbReference>
<proteinExistence type="predicted"/>
<dbReference type="InterPro" id="IPR000717">
    <property type="entry name" value="PCI_dom"/>
</dbReference>
<dbReference type="InterPro" id="IPR036390">
    <property type="entry name" value="WH_DNA-bd_sf"/>
</dbReference>
<dbReference type="InterPro" id="IPR045135">
    <property type="entry name" value="Rpn7_N"/>
</dbReference>
<dbReference type="SMART" id="SM00088">
    <property type="entry name" value="PINT"/>
    <property type="match status" value="1"/>
</dbReference>
<keyword evidence="2" id="KW-0175">Coiled coil</keyword>
<comment type="caution">
    <text evidence="5">The sequence shown here is derived from an EMBL/GenBank/DDBJ whole genome shotgun (WGS) entry which is preliminary data.</text>
</comment>
<gene>
    <name evidence="5" type="ORF">SCF082_LOCUS16304</name>
</gene>
<keyword evidence="6" id="KW-1185">Reference proteome</keyword>
<dbReference type="SUPFAM" id="SSF46785">
    <property type="entry name" value="Winged helix' DNA-binding domain"/>
    <property type="match status" value="1"/>
</dbReference>
<keyword evidence="1 5" id="KW-0647">Proteasome</keyword>
<feature type="coiled-coil region" evidence="2">
    <location>
        <begin position="114"/>
        <end position="141"/>
    </location>
</feature>
<evidence type="ECO:0000256" key="2">
    <source>
        <dbReference type="SAM" id="Coils"/>
    </source>
</evidence>
<dbReference type="PROSITE" id="PS50250">
    <property type="entry name" value="PCI"/>
    <property type="match status" value="1"/>
</dbReference>
<feature type="domain" description="PCI" evidence="4">
    <location>
        <begin position="234"/>
        <end position="402"/>
    </location>
</feature>
<dbReference type="Gene3D" id="1.25.40.570">
    <property type="match status" value="1"/>
</dbReference>